<dbReference type="GO" id="GO:0003941">
    <property type="term" value="F:L-serine ammonia-lyase activity"/>
    <property type="evidence" value="ECO:0007669"/>
    <property type="project" value="TreeGrafter"/>
</dbReference>
<reference evidence="14 15" key="1">
    <citation type="submission" date="2020-08" db="EMBL/GenBank/DDBJ databases">
        <title>Acidobacteriota in marine sediments use diverse sulfur dissimilation pathways.</title>
        <authorList>
            <person name="Wasmund K."/>
        </authorList>
    </citation>
    <scope>NUCLEOTIDE SEQUENCE [LARGE SCALE GENOMIC DNA]</scope>
    <source>
        <strain evidence="14">MAG AM4</strain>
    </source>
</reference>
<evidence type="ECO:0000256" key="4">
    <source>
        <dbReference type="ARBA" id="ARBA00013028"/>
    </source>
</evidence>
<evidence type="ECO:0000256" key="11">
    <source>
        <dbReference type="NCBIfam" id="TIGR00260"/>
    </source>
</evidence>
<evidence type="ECO:0000256" key="12">
    <source>
        <dbReference type="PIRSR" id="PIRSR604450-51"/>
    </source>
</evidence>
<dbReference type="GO" id="GO:0006565">
    <property type="term" value="P:L-serine catabolic process"/>
    <property type="evidence" value="ECO:0007669"/>
    <property type="project" value="TreeGrafter"/>
</dbReference>
<sequence>MKERTWKLVCMECRAEYSGTSPRYRCECGGKLDVVHDIHAHRGHLDVKKWNDRRYSHNETDRSGVWRFREIVLPVPYETVVTRCEGNTNLYGSPRIAGYVGMDSILLKHEGENPTGSFKDRGMSAGLTAARMLGMSQVACASTGNSAAAMASYAATAGMQAIVFVPEGTVAVGKLHQSLAYGARTIEIPCDFDSLLRLVEEACLAGDIYLLNSMNPFRFEGEKTIGFELLQDLGWQVPEWVVVPGGNLGHSAALAKGFRELYDLRLIGRMPRIAVIQAAGANPFYTAFKSGEPVTPLEEVNTFASAIAVGNPYSWRKSLRGLKDTDGLVEEVSDSEILNAKLEVDAAGIGAESASCATVAGIKKLVEAGTIKKGELVCGILTGHLLKDLDTIINYHQGRLEGISAGPVNPLLRASANTDSILELIRNLD</sequence>
<dbReference type="UniPathway" id="UPA00050">
    <property type="reaction ID" value="UER00065"/>
</dbReference>
<dbReference type="AlphaFoldDB" id="A0A8J6XY65"/>
<evidence type="ECO:0000313" key="15">
    <source>
        <dbReference type="Proteomes" id="UP000648239"/>
    </source>
</evidence>
<comment type="cofactor">
    <cofactor evidence="1 12">
        <name>pyridoxal 5'-phosphate</name>
        <dbReference type="ChEBI" id="CHEBI:597326"/>
    </cofactor>
</comment>
<dbReference type="GO" id="GO:0009088">
    <property type="term" value="P:threonine biosynthetic process"/>
    <property type="evidence" value="ECO:0007669"/>
    <property type="project" value="UniProtKB-UniRule"/>
</dbReference>
<dbReference type="GO" id="GO:0004794">
    <property type="term" value="F:threonine deaminase activity"/>
    <property type="evidence" value="ECO:0007669"/>
    <property type="project" value="TreeGrafter"/>
</dbReference>
<dbReference type="InterPro" id="IPR036052">
    <property type="entry name" value="TrpB-like_PALP_sf"/>
</dbReference>
<dbReference type="InterPro" id="IPR004450">
    <property type="entry name" value="Thr_synthase-like"/>
</dbReference>
<evidence type="ECO:0000256" key="10">
    <source>
        <dbReference type="ARBA" id="ARBA00049144"/>
    </source>
</evidence>
<dbReference type="GO" id="GO:0009097">
    <property type="term" value="P:isoleucine biosynthetic process"/>
    <property type="evidence" value="ECO:0007669"/>
    <property type="project" value="TreeGrafter"/>
</dbReference>
<name>A0A8J6XY65_9BACT</name>
<dbReference type="CDD" id="cd01563">
    <property type="entry name" value="Thr-synth_1"/>
    <property type="match status" value="1"/>
</dbReference>
<organism evidence="14 15">
    <name type="scientific">Candidatus Polarisedimenticola svalbardensis</name>
    <dbReference type="NCBI Taxonomy" id="2886004"/>
    <lineage>
        <taxon>Bacteria</taxon>
        <taxon>Pseudomonadati</taxon>
        <taxon>Acidobacteriota</taxon>
        <taxon>Candidatus Polarisedimenticolia</taxon>
        <taxon>Candidatus Polarisedimenticolales</taxon>
        <taxon>Candidatus Polarisedimenticolaceae</taxon>
        <taxon>Candidatus Polarisedimenticola</taxon>
    </lineage>
</organism>
<keyword evidence="9 14" id="KW-0456">Lyase</keyword>
<comment type="similarity">
    <text evidence="3">Belongs to the threonine synthase family.</text>
</comment>
<dbReference type="PANTHER" id="PTHR48078:SF6">
    <property type="entry name" value="L-THREONINE DEHYDRATASE CATABOLIC TDCB"/>
    <property type="match status" value="1"/>
</dbReference>
<gene>
    <name evidence="14" type="primary">thrC</name>
    <name evidence="14" type="ORF">IFK94_04685</name>
</gene>
<proteinExistence type="inferred from homology"/>
<keyword evidence="6" id="KW-0028">Amino-acid biosynthesis</keyword>
<comment type="caution">
    <text evidence="14">The sequence shown here is derived from an EMBL/GenBank/DDBJ whole genome shotgun (WGS) entry which is preliminary data.</text>
</comment>
<dbReference type="InterPro" id="IPR050147">
    <property type="entry name" value="Ser/Thr_Dehydratase"/>
</dbReference>
<dbReference type="NCBIfam" id="TIGR00260">
    <property type="entry name" value="thrC"/>
    <property type="match status" value="1"/>
</dbReference>
<evidence type="ECO:0000256" key="2">
    <source>
        <dbReference type="ARBA" id="ARBA00004979"/>
    </source>
</evidence>
<evidence type="ECO:0000256" key="6">
    <source>
        <dbReference type="ARBA" id="ARBA00022605"/>
    </source>
</evidence>
<dbReference type="InterPro" id="IPR001926">
    <property type="entry name" value="TrpB-like_PALP"/>
</dbReference>
<evidence type="ECO:0000256" key="7">
    <source>
        <dbReference type="ARBA" id="ARBA00022697"/>
    </source>
</evidence>
<evidence type="ECO:0000256" key="5">
    <source>
        <dbReference type="ARBA" id="ARBA00018679"/>
    </source>
</evidence>
<dbReference type="Gene3D" id="3.40.50.1100">
    <property type="match status" value="2"/>
</dbReference>
<keyword evidence="8 12" id="KW-0663">Pyridoxal phosphate</keyword>
<feature type="modified residue" description="N6-(pyridoxal phosphate)lysine" evidence="12">
    <location>
        <position position="119"/>
    </location>
</feature>
<evidence type="ECO:0000313" key="14">
    <source>
        <dbReference type="EMBL" id="MBD3867405.1"/>
    </source>
</evidence>
<dbReference type="EMBL" id="JACXWD010000009">
    <property type="protein sequence ID" value="MBD3867405.1"/>
    <property type="molecule type" value="Genomic_DNA"/>
</dbReference>
<evidence type="ECO:0000256" key="8">
    <source>
        <dbReference type="ARBA" id="ARBA00022898"/>
    </source>
</evidence>
<dbReference type="GO" id="GO:0030170">
    <property type="term" value="F:pyridoxal phosphate binding"/>
    <property type="evidence" value="ECO:0007669"/>
    <property type="project" value="InterPro"/>
</dbReference>
<dbReference type="SUPFAM" id="SSF53686">
    <property type="entry name" value="Tryptophan synthase beta subunit-like PLP-dependent enzymes"/>
    <property type="match status" value="1"/>
</dbReference>
<comment type="pathway">
    <text evidence="2">Amino-acid biosynthesis; L-threonine biosynthesis; L-threonine from L-aspartate: step 5/5.</text>
</comment>
<keyword evidence="7" id="KW-0791">Threonine biosynthesis</keyword>
<dbReference type="InterPro" id="IPR000634">
    <property type="entry name" value="Ser/Thr_deHydtase_PyrdxlP-BS"/>
</dbReference>
<accession>A0A8J6XY65</accession>
<evidence type="ECO:0000259" key="13">
    <source>
        <dbReference type="Pfam" id="PF00291"/>
    </source>
</evidence>
<evidence type="ECO:0000256" key="1">
    <source>
        <dbReference type="ARBA" id="ARBA00001933"/>
    </source>
</evidence>
<comment type="catalytic activity">
    <reaction evidence="10">
        <text>O-phospho-L-homoserine + H2O = L-threonine + phosphate</text>
        <dbReference type="Rhea" id="RHEA:10840"/>
        <dbReference type="ChEBI" id="CHEBI:15377"/>
        <dbReference type="ChEBI" id="CHEBI:43474"/>
        <dbReference type="ChEBI" id="CHEBI:57590"/>
        <dbReference type="ChEBI" id="CHEBI:57926"/>
        <dbReference type="EC" id="4.2.3.1"/>
    </reaction>
</comment>
<feature type="domain" description="Tryptophan synthase beta chain-like PALP" evidence="13">
    <location>
        <begin position="82"/>
        <end position="383"/>
    </location>
</feature>
<dbReference type="EC" id="4.2.3.1" evidence="4 11"/>
<dbReference type="GO" id="GO:0006567">
    <property type="term" value="P:L-threonine catabolic process"/>
    <property type="evidence" value="ECO:0007669"/>
    <property type="project" value="TreeGrafter"/>
</dbReference>
<dbReference type="Proteomes" id="UP000648239">
    <property type="component" value="Unassembled WGS sequence"/>
</dbReference>
<dbReference type="PROSITE" id="PS00165">
    <property type="entry name" value="DEHYDRATASE_SER_THR"/>
    <property type="match status" value="1"/>
</dbReference>
<evidence type="ECO:0000256" key="3">
    <source>
        <dbReference type="ARBA" id="ARBA00005517"/>
    </source>
</evidence>
<dbReference type="PANTHER" id="PTHR48078">
    <property type="entry name" value="THREONINE DEHYDRATASE, MITOCHONDRIAL-RELATED"/>
    <property type="match status" value="1"/>
</dbReference>
<dbReference type="Pfam" id="PF00291">
    <property type="entry name" value="PALP"/>
    <property type="match status" value="1"/>
</dbReference>
<dbReference type="GO" id="GO:0004795">
    <property type="term" value="F:threonine synthase activity"/>
    <property type="evidence" value="ECO:0007669"/>
    <property type="project" value="UniProtKB-UniRule"/>
</dbReference>
<protein>
    <recommendedName>
        <fullName evidence="5 11">Threonine synthase</fullName>
        <ecNumber evidence="4 11">4.2.3.1</ecNumber>
    </recommendedName>
</protein>
<evidence type="ECO:0000256" key="9">
    <source>
        <dbReference type="ARBA" id="ARBA00023239"/>
    </source>
</evidence>